<reference evidence="2" key="1">
    <citation type="submission" date="2022-12" db="EMBL/GenBank/DDBJ databases">
        <authorList>
            <person name="Petersen C."/>
        </authorList>
    </citation>
    <scope>NUCLEOTIDE SEQUENCE</scope>
    <source>
        <strain evidence="2">IBT 30728</strain>
    </source>
</reference>
<dbReference type="RefSeq" id="XP_056785821.1">
    <property type="nucleotide sequence ID" value="XM_056938444.1"/>
</dbReference>
<evidence type="ECO:0000256" key="1">
    <source>
        <dbReference type="SAM" id="MobiDB-lite"/>
    </source>
</evidence>
<name>A0A9W9WKM3_9EURO</name>
<protein>
    <submittedName>
        <fullName evidence="2">Uncharacterized protein</fullName>
    </submittedName>
</protein>
<dbReference type="Proteomes" id="UP001148312">
    <property type="component" value="Unassembled WGS sequence"/>
</dbReference>
<reference evidence="2" key="2">
    <citation type="journal article" date="2023" name="IMA Fungus">
        <title>Comparative genomic study of the Penicillium genus elucidates a diverse pangenome and 15 lateral gene transfer events.</title>
        <authorList>
            <person name="Petersen C."/>
            <person name="Sorensen T."/>
            <person name="Nielsen M.R."/>
            <person name="Sondergaard T.E."/>
            <person name="Sorensen J.L."/>
            <person name="Fitzpatrick D.A."/>
            <person name="Frisvad J.C."/>
            <person name="Nielsen K.L."/>
        </authorList>
    </citation>
    <scope>NUCLEOTIDE SEQUENCE</scope>
    <source>
        <strain evidence="2">IBT 30728</strain>
    </source>
</reference>
<sequence length="189" mass="18325">MSSAPTTAAAVVSTGGYSAGAQIPFTQTFVQTNSAGSTFTTAIGLVGQVLDNGHTNWVGYNQGSADYLLQTSAPGAEHTTLANGQIFYVSSGKAPAGYLATPTGQSSDHGSTGTSTGPSATGSSSDSSQMPTASGTSTSGSATDGSSSSTASAATTSSTKPSSGYKSSPSLVLSVTVGLLAILGIGALY</sequence>
<proteinExistence type="predicted"/>
<accession>A0A9W9WKM3</accession>
<comment type="caution">
    <text evidence="2">The sequence shown here is derived from an EMBL/GenBank/DDBJ whole genome shotgun (WGS) entry which is preliminary data.</text>
</comment>
<organism evidence="2 3">
    <name type="scientific">Penicillium diatomitis</name>
    <dbReference type="NCBI Taxonomy" id="2819901"/>
    <lineage>
        <taxon>Eukaryota</taxon>
        <taxon>Fungi</taxon>
        <taxon>Dikarya</taxon>
        <taxon>Ascomycota</taxon>
        <taxon>Pezizomycotina</taxon>
        <taxon>Eurotiomycetes</taxon>
        <taxon>Eurotiomycetidae</taxon>
        <taxon>Eurotiales</taxon>
        <taxon>Aspergillaceae</taxon>
        <taxon>Penicillium</taxon>
    </lineage>
</organism>
<feature type="region of interest" description="Disordered" evidence="1">
    <location>
        <begin position="99"/>
        <end position="169"/>
    </location>
</feature>
<feature type="compositionally biased region" description="Low complexity" evidence="1">
    <location>
        <begin position="103"/>
        <end position="169"/>
    </location>
</feature>
<gene>
    <name evidence="2" type="ORF">N7539_008849</name>
</gene>
<evidence type="ECO:0000313" key="2">
    <source>
        <dbReference type="EMBL" id="KAJ5469231.1"/>
    </source>
</evidence>
<dbReference type="AlphaFoldDB" id="A0A9W9WKM3"/>
<evidence type="ECO:0000313" key="3">
    <source>
        <dbReference type="Proteomes" id="UP001148312"/>
    </source>
</evidence>
<dbReference type="GeneID" id="81628694"/>
<keyword evidence="3" id="KW-1185">Reference proteome</keyword>
<dbReference type="EMBL" id="JAPWDQ010000015">
    <property type="protein sequence ID" value="KAJ5469231.1"/>
    <property type="molecule type" value="Genomic_DNA"/>
</dbReference>